<dbReference type="Proteomes" id="UP000694393">
    <property type="component" value="Unplaced"/>
</dbReference>
<dbReference type="AlphaFoldDB" id="A0A8C8S1P6"/>
<dbReference type="Ensembl" id="ENSPCET00000014078.1">
    <property type="protein sequence ID" value="ENSPCEP00000013576.1"/>
    <property type="gene ID" value="ENSPCEG00000010772.1"/>
</dbReference>
<evidence type="ECO:0000259" key="1">
    <source>
        <dbReference type="Pfam" id="PF17978"/>
    </source>
</evidence>
<dbReference type="PRINTS" id="PR01475">
    <property type="entry name" value="PARKIN"/>
</dbReference>
<dbReference type="Pfam" id="PF17978">
    <property type="entry name" value="zf-RING_14"/>
    <property type="match status" value="1"/>
</dbReference>
<dbReference type="InterPro" id="IPR047535">
    <property type="entry name" value="RING-HC_RBR_parkin"/>
</dbReference>
<feature type="domain" description="RING/Ubox-like zinc-binding" evidence="1">
    <location>
        <begin position="50"/>
        <end position="113"/>
    </location>
</feature>
<evidence type="ECO:0000313" key="2">
    <source>
        <dbReference type="Ensembl" id="ENSPCEP00000013576.1"/>
    </source>
</evidence>
<keyword evidence="3" id="KW-1185">Reference proteome</keyword>
<reference evidence="2" key="1">
    <citation type="submission" date="2025-08" db="UniProtKB">
        <authorList>
            <consortium name="Ensembl"/>
        </authorList>
    </citation>
    <scope>IDENTIFICATION</scope>
</reference>
<dbReference type="GO" id="GO:0005829">
    <property type="term" value="C:cytosol"/>
    <property type="evidence" value="ECO:0007669"/>
    <property type="project" value="InterPro"/>
</dbReference>
<accession>A0A8C8S1P6</accession>
<sequence length="132" mass="14969">TRWPCEIPSKNVNLQVCNLLFISLSIFQEFYFKCGAHPTSDSETSVALNLITTNSRHIPCITCTDIISPVLVFQCLHRHVICLDCFHLYCVTMLNDRKFIQDPVLGYTLPCVGKFVGNLFGKLPSLHFTNCK</sequence>
<proteinExistence type="predicted"/>
<dbReference type="GO" id="GO:0004842">
    <property type="term" value="F:ubiquitin-protein transferase activity"/>
    <property type="evidence" value="ECO:0007669"/>
    <property type="project" value="InterPro"/>
</dbReference>
<dbReference type="InterPro" id="IPR003977">
    <property type="entry name" value="Parkin"/>
</dbReference>
<reference evidence="2" key="2">
    <citation type="submission" date="2025-09" db="UniProtKB">
        <authorList>
            <consortium name="Ensembl"/>
        </authorList>
    </citation>
    <scope>IDENTIFICATION</scope>
</reference>
<dbReference type="InterPro" id="IPR041170">
    <property type="entry name" value="Znf-RING_14"/>
</dbReference>
<dbReference type="GO" id="GO:0005739">
    <property type="term" value="C:mitochondrion"/>
    <property type="evidence" value="ECO:0007669"/>
    <property type="project" value="InterPro"/>
</dbReference>
<name>A0A8C8S1P6_9SAUR</name>
<evidence type="ECO:0000313" key="3">
    <source>
        <dbReference type="Proteomes" id="UP000694393"/>
    </source>
</evidence>
<protein>
    <recommendedName>
        <fullName evidence="1">RING/Ubox-like zinc-binding domain-containing protein</fullName>
    </recommendedName>
</protein>
<dbReference type="CDD" id="cd16627">
    <property type="entry name" value="RING-HC_RBR_parkin"/>
    <property type="match status" value="1"/>
</dbReference>
<organism evidence="2 3">
    <name type="scientific">Pelusios castaneus</name>
    <name type="common">West African mud turtle</name>
    <dbReference type="NCBI Taxonomy" id="367368"/>
    <lineage>
        <taxon>Eukaryota</taxon>
        <taxon>Metazoa</taxon>
        <taxon>Chordata</taxon>
        <taxon>Craniata</taxon>
        <taxon>Vertebrata</taxon>
        <taxon>Euteleostomi</taxon>
        <taxon>Archelosauria</taxon>
        <taxon>Testudinata</taxon>
        <taxon>Testudines</taxon>
        <taxon>Pleurodira</taxon>
        <taxon>Pelomedusidae</taxon>
        <taxon>Pelusios</taxon>
    </lineage>
</organism>